<keyword evidence="4" id="KW-1185">Reference proteome</keyword>
<dbReference type="InterPro" id="IPR042490">
    <property type="entry name" value="Thio_Ohase/BAAT_N"/>
</dbReference>
<dbReference type="InterPro" id="IPR016662">
    <property type="entry name" value="Acyl-CoA_thioEstase_long-chain"/>
</dbReference>
<dbReference type="RefSeq" id="WP_015301280.1">
    <property type="nucleotide sequence ID" value="NC_019964.1"/>
</dbReference>
<dbReference type="STRING" id="797302.Halru_2074"/>
<dbReference type="AlphaFoldDB" id="L0IEL5"/>
<dbReference type="EMBL" id="CP003050">
    <property type="protein sequence ID" value="AGB16666.1"/>
    <property type="molecule type" value="Genomic_DNA"/>
</dbReference>
<feature type="active site" description="Charge relay system" evidence="1">
    <location>
        <position position="396"/>
    </location>
</feature>
<dbReference type="PANTHER" id="PTHR10824">
    <property type="entry name" value="ACYL-COENZYME A THIOESTERASE-RELATED"/>
    <property type="match status" value="1"/>
</dbReference>
<dbReference type="InterPro" id="IPR014940">
    <property type="entry name" value="BAAT_C"/>
</dbReference>
<dbReference type="Gene3D" id="2.60.40.2240">
    <property type="entry name" value="Acyl-CoA thioester hydrolase/BAAT N-terminal domain"/>
    <property type="match status" value="1"/>
</dbReference>
<proteinExistence type="predicted"/>
<gene>
    <name evidence="3" type="ordered locus">Halru_2074</name>
</gene>
<protein>
    <submittedName>
        <fullName evidence="3">Dienelactone hydrolase-like enzyme</fullName>
    </submittedName>
</protein>
<dbReference type="SUPFAM" id="SSF53474">
    <property type="entry name" value="alpha/beta-Hydrolases"/>
    <property type="match status" value="1"/>
</dbReference>
<evidence type="ECO:0000259" key="2">
    <source>
        <dbReference type="Pfam" id="PF08840"/>
    </source>
</evidence>
<dbReference type="Pfam" id="PF08840">
    <property type="entry name" value="BAAT_C"/>
    <property type="match status" value="1"/>
</dbReference>
<dbReference type="Proteomes" id="UP000010846">
    <property type="component" value="Chromosome"/>
</dbReference>
<sequence>MSRLPPTRRAILAGAGSAVTASLAGCALTGDEGSGGDGVDEEFILTFHHPETVRSDEPFDMTIEGLPANTEVDVVVESADAEGTIFDGRATIRTDDGTVTLSEATVVSDRTDALSGTVPEGVEVPLTVALVQFAEQSLHFYTPPRESTPTYRVETDEGVLGETKLTRRFPDVSAGIELDHPDLVGWVYEPVDSQSGPGVLLLHGSGGSPMRTTAALLAEHGYTAVALQYFDAPPLSEALSEVPLAYIETAAEFLRTFETVGSEQIGLYGGSRGGELALLAASTFDGFGPVVSVAGSGVVFEGSDNGLPTNTSTWTHDGEPVPYIPFRGVDSLEMADEADLQRATIPVEGIDDRVLLLSGADDTLWPSAALQQIAADRLAEHGHSEFEHVVYEQTGHYFIEPYVPIMGATEHGGELAGCAIASHDHWPKVLETLSSLK</sequence>
<accession>L0IEL5</accession>
<dbReference type="GO" id="GO:0047617">
    <property type="term" value="F:fatty acyl-CoA hydrolase activity"/>
    <property type="evidence" value="ECO:0007669"/>
    <property type="project" value="TreeGrafter"/>
</dbReference>
<dbReference type="GeneID" id="14376582"/>
<dbReference type="HOGENOM" id="CLU_029849_3_0_2"/>
<evidence type="ECO:0000313" key="3">
    <source>
        <dbReference type="EMBL" id="AGB16666.1"/>
    </source>
</evidence>
<feature type="active site" description="Charge relay system" evidence="1">
    <location>
        <position position="362"/>
    </location>
</feature>
<dbReference type="OrthoDB" id="205226at2157"/>
<feature type="domain" description="BAAT/Acyl-CoA thioester hydrolase C-terminal" evidence="2">
    <location>
        <begin position="242"/>
        <end position="431"/>
    </location>
</feature>
<dbReference type="PANTHER" id="PTHR10824:SF36">
    <property type="entry name" value="ACYL-COA THIOESTERASE 17-RELATED"/>
    <property type="match status" value="1"/>
</dbReference>
<feature type="active site" description="Charge relay system" evidence="1">
    <location>
        <position position="271"/>
    </location>
</feature>
<name>L0IEL5_HALRX</name>
<organism evidence="3 4">
    <name type="scientific">Halovivax ruber (strain DSM 18193 / JCM 13892 / XH-70)</name>
    <dbReference type="NCBI Taxonomy" id="797302"/>
    <lineage>
        <taxon>Archaea</taxon>
        <taxon>Methanobacteriati</taxon>
        <taxon>Methanobacteriota</taxon>
        <taxon>Stenosarchaea group</taxon>
        <taxon>Halobacteria</taxon>
        <taxon>Halobacteriales</taxon>
        <taxon>Natrialbaceae</taxon>
        <taxon>Halovivax</taxon>
    </lineage>
</organism>
<dbReference type="PROSITE" id="PS51257">
    <property type="entry name" value="PROKAR_LIPOPROTEIN"/>
    <property type="match status" value="1"/>
</dbReference>
<reference evidence="3" key="1">
    <citation type="submission" date="2011-09" db="EMBL/GenBank/DDBJ databases">
        <title>Complete sequence of Halovivax ruber XH-70.</title>
        <authorList>
            <consortium name="US DOE Joint Genome Institute"/>
            <person name="Lucas S."/>
            <person name="Han J."/>
            <person name="Lapidus A."/>
            <person name="Cheng J.-F."/>
            <person name="Goodwin L."/>
            <person name="Pitluck S."/>
            <person name="Peters L."/>
            <person name="Mikhailova N."/>
            <person name="Davenport K."/>
            <person name="Detter J.C."/>
            <person name="Han C."/>
            <person name="Tapia R."/>
            <person name="Land M."/>
            <person name="Hauser L."/>
            <person name="Kyrpides N."/>
            <person name="Ivanova N."/>
            <person name="Pagani I."/>
            <person name="Sproer C."/>
            <person name="Anderson I."/>
            <person name="Woyke T."/>
        </authorList>
    </citation>
    <scope>NUCLEOTIDE SEQUENCE</scope>
    <source>
        <strain evidence="3">XH-70</strain>
    </source>
</reference>
<dbReference type="GO" id="GO:0006631">
    <property type="term" value="P:fatty acid metabolic process"/>
    <property type="evidence" value="ECO:0007669"/>
    <property type="project" value="TreeGrafter"/>
</dbReference>
<evidence type="ECO:0000256" key="1">
    <source>
        <dbReference type="PIRSR" id="PIRSR016521-1"/>
    </source>
</evidence>
<dbReference type="Gene3D" id="3.40.50.1820">
    <property type="entry name" value="alpha/beta hydrolase"/>
    <property type="match status" value="1"/>
</dbReference>
<dbReference type="KEGG" id="hru:Halru_2074"/>
<dbReference type="InterPro" id="IPR029058">
    <property type="entry name" value="AB_hydrolase_fold"/>
</dbReference>
<keyword evidence="3" id="KW-0378">Hydrolase</keyword>
<dbReference type="GO" id="GO:0006637">
    <property type="term" value="P:acyl-CoA metabolic process"/>
    <property type="evidence" value="ECO:0007669"/>
    <property type="project" value="InterPro"/>
</dbReference>
<dbReference type="PIRSF" id="PIRSF016521">
    <property type="entry name" value="Acyl-CoA_hydro"/>
    <property type="match status" value="1"/>
</dbReference>
<dbReference type="eggNOG" id="arCOG00227">
    <property type="taxonomic scope" value="Archaea"/>
</dbReference>
<dbReference type="eggNOG" id="arCOG01658">
    <property type="taxonomic scope" value="Archaea"/>
</dbReference>
<evidence type="ECO:0000313" key="4">
    <source>
        <dbReference type="Proteomes" id="UP000010846"/>
    </source>
</evidence>